<dbReference type="SUPFAM" id="SSF140931">
    <property type="entry name" value="Fic-like"/>
    <property type="match status" value="1"/>
</dbReference>
<keyword evidence="3" id="KW-1185">Reference proteome</keyword>
<organism evidence="2 3">
    <name type="scientific">Massilia rubra</name>
    <dbReference type="NCBI Taxonomy" id="2607910"/>
    <lineage>
        <taxon>Bacteria</taxon>
        <taxon>Pseudomonadati</taxon>
        <taxon>Pseudomonadota</taxon>
        <taxon>Betaproteobacteria</taxon>
        <taxon>Burkholderiales</taxon>
        <taxon>Oxalobacteraceae</taxon>
        <taxon>Telluria group</taxon>
        <taxon>Massilia</taxon>
    </lineage>
</organism>
<dbReference type="InterPro" id="IPR040198">
    <property type="entry name" value="Fido_containing"/>
</dbReference>
<proteinExistence type="predicted"/>
<evidence type="ECO:0000259" key="1">
    <source>
        <dbReference type="PROSITE" id="PS51459"/>
    </source>
</evidence>
<evidence type="ECO:0000313" key="3">
    <source>
        <dbReference type="Proteomes" id="UP000785613"/>
    </source>
</evidence>
<accession>A0ABX0LSU7</accession>
<feature type="domain" description="Fido" evidence="1">
    <location>
        <begin position="226"/>
        <end position="366"/>
    </location>
</feature>
<dbReference type="InterPro" id="IPR036390">
    <property type="entry name" value="WH_DNA-bd_sf"/>
</dbReference>
<dbReference type="InterPro" id="IPR036388">
    <property type="entry name" value="WH-like_DNA-bd_sf"/>
</dbReference>
<dbReference type="PANTHER" id="PTHR13504:SF38">
    <property type="entry name" value="FIDO DOMAIN-CONTAINING PROTEIN"/>
    <property type="match status" value="1"/>
</dbReference>
<dbReference type="InterPro" id="IPR003812">
    <property type="entry name" value="Fido"/>
</dbReference>
<protein>
    <submittedName>
        <fullName evidence="2">Fic family protein</fullName>
    </submittedName>
</protein>
<dbReference type="PANTHER" id="PTHR13504">
    <property type="entry name" value="FIDO DOMAIN-CONTAINING PROTEIN DDB_G0283145"/>
    <property type="match status" value="1"/>
</dbReference>
<dbReference type="Gene3D" id="1.10.10.10">
    <property type="entry name" value="Winged helix-like DNA-binding domain superfamily/Winged helix DNA-binding domain"/>
    <property type="match status" value="1"/>
</dbReference>
<reference evidence="2 3" key="1">
    <citation type="submission" date="2019-09" db="EMBL/GenBank/DDBJ databases">
        <title>Taxonomy of Antarctic Massilia spp.: description of Massilia rubra sp. nov., Massilia aquatica sp. nov., Massilia mucilaginosa sp. nov., Massilia frigida sp. nov. isolated from streams, lakes and regoliths.</title>
        <authorList>
            <person name="Holochova P."/>
            <person name="Sedlacek I."/>
            <person name="Kralova S."/>
            <person name="Maslanova I."/>
            <person name="Busse H.-J."/>
            <person name="Stankova E."/>
            <person name="Vrbovska V."/>
            <person name="Kovarovic V."/>
            <person name="Bartak M."/>
            <person name="Svec P."/>
            <person name="Pantucek R."/>
        </authorList>
    </citation>
    <scope>NUCLEOTIDE SEQUENCE [LARGE SCALE GENOMIC DNA]</scope>
    <source>
        <strain evidence="2 3">CCM 8692</strain>
    </source>
</reference>
<dbReference type="SUPFAM" id="SSF46785">
    <property type="entry name" value="Winged helix' DNA-binding domain"/>
    <property type="match status" value="1"/>
</dbReference>
<dbReference type="Pfam" id="PF02661">
    <property type="entry name" value="Fic"/>
    <property type="match status" value="1"/>
</dbReference>
<dbReference type="RefSeq" id="WP_167222597.1">
    <property type="nucleotide sequence ID" value="NZ_VUYU01000003.1"/>
</dbReference>
<evidence type="ECO:0000313" key="2">
    <source>
        <dbReference type="EMBL" id="NHZ33186.1"/>
    </source>
</evidence>
<gene>
    <name evidence="2" type="ORF">F0185_06235</name>
</gene>
<dbReference type="EMBL" id="VUYU01000003">
    <property type="protein sequence ID" value="NHZ33186.1"/>
    <property type="molecule type" value="Genomic_DNA"/>
</dbReference>
<sequence>MLSKDHLTPEALLQAFGDIATAGNEFVSSSQLVNATGSSRSTVKRMLSRLASAGKVEVTSRGRATRYRLLTSDATVVPQPTATATPTSAISTDEGPRWSAASLQLRQQLTRPVAARTPVTYHREFVDNYKPNDTFLLSPELADELVALGHLPGRLPAGTYARKVLEQLLIDLSWSSSRLEGNRYTLMDTERLFKSGAAATDSDAIMLLNHKAAIEFIVEAVPLQGLNTRLVRNVHAILMHDLLVDAASLGTMRTQVVNVSGSTYIPCQVPAVLEEMFERIILKAQQIKNPLEASFFLWVNLAYLQAFEDGNKRVSRIAANIPLMLYNQAPLSFLDVDREDYALAMMGVYEACDVSMAVDLFEWTYRRSQTKYQAAAGALDAPDPFRVKYREALSEAVGTVVRRRQPMAEAIVSLELPAEDMPRFQELLAQELNILADFNCARYRLGMKETQAWIDEGRPVR</sequence>
<dbReference type="Gene3D" id="1.10.3290.10">
    <property type="entry name" value="Fido-like domain"/>
    <property type="match status" value="1"/>
</dbReference>
<dbReference type="PROSITE" id="PS51459">
    <property type="entry name" value="FIDO"/>
    <property type="match status" value="1"/>
</dbReference>
<comment type="caution">
    <text evidence="2">The sequence shown here is derived from an EMBL/GenBank/DDBJ whole genome shotgun (WGS) entry which is preliminary data.</text>
</comment>
<dbReference type="InterPro" id="IPR036597">
    <property type="entry name" value="Fido-like_dom_sf"/>
</dbReference>
<dbReference type="Proteomes" id="UP000785613">
    <property type="component" value="Unassembled WGS sequence"/>
</dbReference>
<name>A0ABX0LSU7_9BURK</name>